<dbReference type="GO" id="GO:0005737">
    <property type="term" value="C:cytoplasm"/>
    <property type="evidence" value="ECO:0007669"/>
    <property type="project" value="TreeGrafter"/>
</dbReference>
<dbReference type="Proteomes" id="UP000708208">
    <property type="component" value="Unassembled WGS sequence"/>
</dbReference>
<keyword evidence="3" id="KW-1185">Reference proteome</keyword>
<gene>
    <name evidence="2" type="ORF">AFUS01_LOCUS45566</name>
</gene>
<name>A0A8J2PWW1_9HEXA</name>
<dbReference type="GO" id="GO:0008988">
    <property type="term" value="F:rRNA (adenine-N6-)-methyltransferase activity"/>
    <property type="evidence" value="ECO:0007669"/>
    <property type="project" value="InterPro"/>
</dbReference>
<dbReference type="PROSITE" id="PS50216">
    <property type="entry name" value="DHHC"/>
    <property type="match status" value="1"/>
</dbReference>
<proteinExistence type="predicted"/>
<accession>A0A8J2PWW1</accession>
<feature type="region of interest" description="Disordered" evidence="1">
    <location>
        <begin position="1"/>
        <end position="26"/>
    </location>
</feature>
<evidence type="ECO:0000256" key="1">
    <source>
        <dbReference type="SAM" id="MobiDB-lite"/>
    </source>
</evidence>
<evidence type="ECO:0000313" key="3">
    <source>
        <dbReference type="Proteomes" id="UP000708208"/>
    </source>
</evidence>
<sequence length="198" mass="22352">MPKRKFNKTTQNYKQHTSNNNIGDNVNKSSFVVQDFKSNPSCPHGPKVCFEKGGKKFFSCSAFRSPKECQHNSEKILNKGHIKKANSKLCMSDYQINYDNHGSFSKGAKRSRKHGSPIRFFTNVPLSQILLPVTDYKFCSQCDKFVSNSNQHCSKCDDCTSKDGQTYKHCTKCSKCVKPTWTHCTQCNKCALSAGHVC</sequence>
<dbReference type="EMBL" id="CAJVCH010570971">
    <property type="protein sequence ID" value="CAG7836309.1"/>
    <property type="molecule type" value="Genomic_DNA"/>
</dbReference>
<dbReference type="PANTHER" id="PTHR13493:SF3">
    <property type="entry name" value="RRNA N6-ADENOSINE-METHYLTRANSFERASE ZCCHC4"/>
    <property type="match status" value="1"/>
</dbReference>
<evidence type="ECO:0000313" key="2">
    <source>
        <dbReference type="EMBL" id="CAG7836309.1"/>
    </source>
</evidence>
<reference evidence="2" key="1">
    <citation type="submission" date="2021-06" db="EMBL/GenBank/DDBJ databases">
        <authorList>
            <person name="Hodson N. C."/>
            <person name="Mongue J. A."/>
            <person name="Jaron S. K."/>
        </authorList>
    </citation>
    <scope>NUCLEOTIDE SEQUENCE</scope>
</reference>
<comment type="caution">
    <text evidence="2">The sequence shown here is derived from an EMBL/GenBank/DDBJ whole genome shotgun (WGS) entry which is preliminary data.</text>
</comment>
<feature type="compositionally biased region" description="Polar residues" evidence="1">
    <location>
        <begin position="8"/>
        <end position="26"/>
    </location>
</feature>
<dbReference type="GO" id="GO:0005730">
    <property type="term" value="C:nucleolus"/>
    <property type="evidence" value="ECO:0007669"/>
    <property type="project" value="TreeGrafter"/>
</dbReference>
<organism evidence="2 3">
    <name type="scientific">Allacma fusca</name>
    <dbReference type="NCBI Taxonomy" id="39272"/>
    <lineage>
        <taxon>Eukaryota</taxon>
        <taxon>Metazoa</taxon>
        <taxon>Ecdysozoa</taxon>
        <taxon>Arthropoda</taxon>
        <taxon>Hexapoda</taxon>
        <taxon>Collembola</taxon>
        <taxon>Symphypleona</taxon>
        <taxon>Sminthuridae</taxon>
        <taxon>Allacma</taxon>
    </lineage>
</organism>
<dbReference type="AlphaFoldDB" id="A0A8J2PWW1"/>
<protein>
    <submittedName>
        <fullName evidence="2">Uncharacterized protein</fullName>
    </submittedName>
</protein>
<dbReference type="PANTHER" id="PTHR13493">
    <property type="entry name" value="ZINC FINGER CCHC DOMAIN-CONTAINING"/>
    <property type="match status" value="1"/>
</dbReference>
<dbReference type="InterPro" id="IPR039846">
    <property type="entry name" value="ZCCHC4"/>
</dbReference>
<dbReference type="OrthoDB" id="431817at2759"/>